<dbReference type="InterPro" id="IPR029044">
    <property type="entry name" value="Nucleotide-diphossugar_trans"/>
</dbReference>
<dbReference type="GO" id="GO:0000030">
    <property type="term" value="F:mannosyltransferase activity"/>
    <property type="evidence" value="ECO:0007669"/>
    <property type="project" value="TreeGrafter"/>
</dbReference>
<dbReference type="EMBL" id="MN740440">
    <property type="protein sequence ID" value="QHU26439.1"/>
    <property type="molecule type" value="Genomic_DNA"/>
</dbReference>
<dbReference type="PANTHER" id="PTHR32385">
    <property type="entry name" value="MANNOSYL PHOSPHORYLINOSITOL CERAMIDE SYNTHASE"/>
    <property type="match status" value="1"/>
</dbReference>
<dbReference type="SUPFAM" id="SSF53448">
    <property type="entry name" value="Nucleotide-diphospho-sugar transferases"/>
    <property type="match status" value="1"/>
</dbReference>
<dbReference type="AlphaFoldDB" id="A0A6C0L688"/>
<dbReference type="InterPro" id="IPR008441">
    <property type="entry name" value="AfumC-like_glycosyl_Trfase"/>
</dbReference>
<proteinExistence type="predicted"/>
<name>A0A6C0L688_9ZZZZ</name>
<accession>A0A6C0L688</accession>
<dbReference type="InterPro" id="IPR051706">
    <property type="entry name" value="Glycosyltransferase_domain"/>
</dbReference>
<dbReference type="Gene3D" id="3.90.550.20">
    <property type="match status" value="1"/>
</dbReference>
<dbReference type="Pfam" id="PF05704">
    <property type="entry name" value="Caps_synth"/>
    <property type="match status" value="1"/>
</dbReference>
<dbReference type="GO" id="GO:0051999">
    <property type="term" value="P:mannosyl-inositol phosphorylceramide biosynthetic process"/>
    <property type="evidence" value="ECO:0007669"/>
    <property type="project" value="TreeGrafter"/>
</dbReference>
<sequence>MVAVAIVLFIVICIVVLYKISVSPVTEGFVSTSYTLPRTIWSYWHDPVIPPKVASMLEERAVLPWEHIVLNKTTVHDYIDPSIFPKGYDELSHQHQADWIRLYILKVYGGCWMDASILVNSGVELESLYQRSLEAESEFTGFYLQGHTLGGVPETYIENWFIMAPKGSRIIELWYKEYTMAVEMGFKAYKKRVFSKIDVSNIYGRDDDNTYLTQHAALQYVLRLLPEPANIIIVDASDTMFKPHVDCKWDTECTLKYIKETPREQQPAFIKLRSNERNLL</sequence>
<dbReference type="PANTHER" id="PTHR32385:SF15">
    <property type="entry name" value="INOSITOL PHOSPHOCERAMIDE MANNOSYLTRANSFERASE 1"/>
    <property type="match status" value="1"/>
</dbReference>
<organism evidence="1">
    <name type="scientific">viral metagenome</name>
    <dbReference type="NCBI Taxonomy" id="1070528"/>
    <lineage>
        <taxon>unclassified sequences</taxon>
        <taxon>metagenomes</taxon>
        <taxon>organismal metagenomes</taxon>
    </lineage>
</organism>
<dbReference type="GO" id="GO:0016020">
    <property type="term" value="C:membrane"/>
    <property type="evidence" value="ECO:0007669"/>
    <property type="project" value="GOC"/>
</dbReference>
<evidence type="ECO:0000313" key="1">
    <source>
        <dbReference type="EMBL" id="QHU26439.1"/>
    </source>
</evidence>
<protein>
    <submittedName>
        <fullName evidence="1">Uncharacterized protein</fullName>
    </submittedName>
</protein>
<reference evidence="1" key="1">
    <citation type="journal article" date="2020" name="Nature">
        <title>Giant virus diversity and host interactions through global metagenomics.</title>
        <authorList>
            <person name="Schulz F."/>
            <person name="Roux S."/>
            <person name="Paez-Espino D."/>
            <person name="Jungbluth S."/>
            <person name="Walsh D.A."/>
            <person name="Denef V.J."/>
            <person name="McMahon K.D."/>
            <person name="Konstantinidis K.T."/>
            <person name="Eloe-Fadrosh E.A."/>
            <person name="Kyrpides N.C."/>
            <person name="Woyke T."/>
        </authorList>
    </citation>
    <scope>NUCLEOTIDE SEQUENCE</scope>
    <source>
        <strain evidence="1">GVMAG-M-3300027759-16</strain>
    </source>
</reference>